<dbReference type="EMBL" id="JAAGAX010000013">
    <property type="protein sequence ID" value="KAF2294788.1"/>
    <property type="molecule type" value="Genomic_DNA"/>
</dbReference>
<keyword evidence="3" id="KW-1185">Reference proteome</keyword>
<evidence type="ECO:0000313" key="2">
    <source>
        <dbReference type="EMBL" id="KAF2294788.1"/>
    </source>
</evidence>
<accession>A0A6A6L3E5</accession>
<organism evidence="2 3">
    <name type="scientific">Hevea brasiliensis</name>
    <name type="common">Para rubber tree</name>
    <name type="synonym">Siphonia brasiliensis</name>
    <dbReference type="NCBI Taxonomy" id="3981"/>
    <lineage>
        <taxon>Eukaryota</taxon>
        <taxon>Viridiplantae</taxon>
        <taxon>Streptophyta</taxon>
        <taxon>Embryophyta</taxon>
        <taxon>Tracheophyta</taxon>
        <taxon>Spermatophyta</taxon>
        <taxon>Magnoliopsida</taxon>
        <taxon>eudicotyledons</taxon>
        <taxon>Gunneridae</taxon>
        <taxon>Pentapetalae</taxon>
        <taxon>rosids</taxon>
        <taxon>fabids</taxon>
        <taxon>Malpighiales</taxon>
        <taxon>Euphorbiaceae</taxon>
        <taxon>Crotonoideae</taxon>
        <taxon>Micrandreae</taxon>
        <taxon>Hevea</taxon>
    </lineage>
</organism>
<name>A0A6A6L3E5_HEVBR</name>
<keyword evidence="1" id="KW-0812">Transmembrane</keyword>
<dbReference type="PANTHER" id="PTHR15907">
    <property type="entry name" value="DUF614 FAMILY PROTEIN-RELATED"/>
    <property type="match status" value="1"/>
</dbReference>
<reference evidence="2 3" key="1">
    <citation type="journal article" date="2020" name="Mol. Plant">
        <title>The Chromosome-Based Rubber Tree Genome Provides New Insights into Spurge Genome Evolution and Rubber Biosynthesis.</title>
        <authorList>
            <person name="Liu J."/>
            <person name="Shi C."/>
            <person name="Shi C.C."/>
            <person name="Li W."/>
            <person name="Zhang Q.J."/>
            <person name="Zhang Y."/>
            <person name="Li K."/>
            <person name="Lu H.F."/>
            <person name="Shi C."/>
            <person name="Zhu S.T."/>
            <person name="Xiao Z.Y."/>
            <person name="Nan H."/>
            <person name="Yue Y."/>
            <person name="Zhu X.G."/>
            <person name="Wu Y."/>
            <person name="Hong X.N."/>
            <person name="Fan G.Y."/>
            <person name="Tong Y."/>
            <person name="Zhang D."/>
            <person name="Mao C.L."/>
            <person name="Liu Y.L."/>
            <person name="Hao S.J."/>
            <person name="Liu W.Q."/>
            <person name="Lv M.Q."/>
            <person name="Zhang H.B."/>
            <person name="Liu Y."/>
            <person name="Hu-Tang G.R."/>
            <person name="Wang J.P."/>
            <person name="Wang J.H."/>
            <person name="Sun Y.H."/>
            <person name="Ni S.B."/>
            <person name="Chen W.B."/>
            <person name="Zhang X.C."/>
            <person name="Jiao Y.N."/>
            <person name="Eichler E.E."/>
            <person name="Li G.H."/>
            <person name="Liu X."/>
            <person name="Gao L.Z."/>
        </authorList>
    </citation>
    <scope>NUCLEOTIDE SEQUENCE [LARGE SCALE GENOMIC DNA]</scope>
    <source>
        <strain evidence="3">cv. GT1</strain>
        <tissue evidence="2">Leaf</tissue>
    </source>
</reference>
<evidence type="ECO:0000256" key="1">
    <source>
        <dbReference type="SAM" id="Phobius"/>
    </source>
</evidence>
<dbReference type="Proteomes" id="UP000467840">
    <property type="component" value="Chromosome 7"/>
</dbReference>
<dbReference type="InterPro" id="IPR006461">
    <property type="entry name" value="PLAC_motif_containing"/>
</dbReference>
<dbReference type="AlphaFoldDB" id="A0A6A6L3E5"/>
<feature type="transmembrane region" description="Helical" evidence="1">
    <location>
        <begin position="31"/>
        <end position="56"/>
    </location>
</feature>
<keyword evidence="1" id="KW-0472">Membrane</keyword>
<keyword evidence="1" id="KW-1133">Transmembrane helix</keyword>
<feature type="transmembrane region" description="Helical" evidence="1">
    <location>
        <begin position="68"/>
        <end position="87"/>
    </location>
</feature>
<evidence type="ECO:0000313" key="3">
    <source>
        <dbReference type="Proteomes" id="UP000467840"/>
    </source>
</evidence>
<comment type="caution">
    <text evidence="2">The sequence shown here is derived from an EMBL/GenBank/DDBJ whole genome shotgun (WGS) entry which is preliminary data.</text>
</comment>
<proteinExistence type="predicted"/>
<dbReference type="Pfam" id="PF04749">
    <property type="entry name" value="PLAC8"/>
    <property type="match status" value="1"/>
</dbReference>
<protein>
    <submittedName>
        <fullName evidence="2">Uncharacterized protein</fullName>
    </submittedName>
</protein>
<sequence length="90" mass="9325">MYPPSNGQPEPIHVSGIPNTLPPQSYAPQPYASYIQAGMITCFCPCITFGQIAEILNKGSSSCAGSGAVYGLLLGFTGLLACTRASIAQN</sequence>
<gene>
    <name evidence="2" type="ORF">GH714_017999</name>
</gene>